<dbReference type="InterPro" id="IPR014729">
    <property type="entry name" value="Rossmann-like_a/b/a_fold"/>
</dbReference>
<organism evidence="13 14">
    <name type="scientific">Ostreococcus lucimarinus (strain CCE9901)</name>
    <dbReference type="NCBI Taxonomy" id="436017"/>
    <lineage>
        <taxon>Eukaryota</taxon>
        <taxon>Viridiplantae</taxon>
        <taxon>Chlorophyta</taxon>
        <taxon>Mamiellophyceae</taxon>
        <taxon>Mamiellales</taxon>
        <taxon>Bathycoccaceae</taxon>
        <taxon>Ostreococcus</taxon>
    </lineage>
</organism>
<dbReference type="InterPro" id="IPR001412">
    <property type="entry name" value="aa-tRNA-synth_I_CS"/>
</dbReference>
<evidence type="ECO:0000259" key="12">
    <source>
        <dbReference type="Pfam" id="PF22421"/>
    </source>
</evidence>
<dbReference type="GO" id="GO:0005739">
    <property type="term" value="C:mitochondrion"/>
    <property type="evidence" value="ECO:0007669"/>
    <property type="project" value="EnsemblPlants"/>
</dbReference>
<accession>A4RSR2</accession>
<dbReference type="RefSeq" id="XP_001416448.1">
    <property type="nucleotide sequence ID" value="XM_001416411.1"/>
</dbReference>
<keyword evidence="14" id="KW-1185">Reference proteome</keyword>
<sequence>MALSNIYRGSGMLRAVFARSAFSTHRTCSAQRRLTTQANDRGHGATSLPNSRLRAFADDERYESSVYGELHARGLVEACTNESVLEGSSLRVYCGFDPTADSLHIGNLLGIVVLSWFEKYGHTPVALIGGATGRVGDPSGKSSERPILDETTIAVNAEAISNTIQKILTDNSTDTSLIVVNNVDWYADMSFLDFLRDVGKYSRLGTMLAKDSVKSRLSSESGISFTEFAYQLLQGYDFVHLLRSQQVSVQVGGSDQWGNITAGTDLIRRLEPSADVSGLTFPLLLKSDGTKFGKSEQGAIWLSTSRLSPYKFYQYFLNVDDADVIRLLKMLTFVPLAEVLEYERHMSQPSYIVNTVQRRLAEEVTRFVHGVQGLEEAQAATSVLKPGADTDLDVTALTALEGIVPSATLPMQQVLGISLVQLAVDVGLQPSKGATKRLIQGGGLRLNNIKVLSDEATVSMADIVDGRLLLLAAGKKNKLLISVT</sequence>
<dbReference type="OrthoDB" id="337870at2759"/>
<dbReference type="PROSITE" id="PS00178">
    <property type="entry name" value="AA_TRNA_LIGASE_I"/>
    <property type="match status" value="1"/>
</dbReference>
<dbReference type="OMA" id="YMMAKDS"/>
<protein>
    <recommendedName>
        <fullName evidence="1 11">Tyrosine--tRNA ligase</fullName>
        <ecNumber evidence="1 11">6.1.1.1</ecNumber>
    </recommendedName>
    <alternativeName>
        <fullName evidence="8 11">Tyrosyl-tRNA synthetase</fullName>
    </alternativeName>
</protein>
<dbReference type="GO" id="GO:0004831">
    <property type="term" value="F:tyrosine-tRNA ligase activity"/>
    <property type="evidence" value="ECO:0007669"/>
    <property type="project" value="UniProtKB-EC"/>
</dbReference>
<dbReference type="SUPFAM" id="SSF52374">
    <property type="entry name" value="Nucleotidylyl transferase"/>
    <property type="match status" value="1"/>
</dbReference>
<dbReference type="GO" id="GO:0005524">
    <property type="term" value="F:ATP binding"/>
    <property type="evidence" value="ECO:0007669"/>
    <property type="project" value="UniProtKB-KW"/>
</dbReference>
<dbReference type="GO" id="GO:0048608">
    <property type="term" value="P:reproductive structure development"/>
    <property type="evidence" value="ECO:0007669"/>
    <property type="project" value="UniProtKB-ARBA"/>
</dbReference>
<dbReference type="KEGG" id="olu:OSTLU_119608"/>
<keyword evidence="3 11" id="KW-0547">Nucleotide-binding</keyword>
<dbReference type="Gramene" id="ABO94741">
    <property type="protein sequence ID" value="ABO94741"/>
    <property type="gene ID" value="OSTLU_119608"/>
</dbReference>
<dbReference type="CDD" id="cd00805">
    <property type="entry name" value="TyrRS_core"/>
    <property type="match status" value="1"/>
</dbReference>
<dbReference type="Gene3D" id="3.40.50.620">
    <property type="entry name" value="HUPs"/>
    <property type="match status" value="1"/>
</dbReference>
<evidence type="ECO:0000313" key="13">
    <source>
        <dbReference type="EMBL" id="ABO94741.1"/>
    </source>
</evidence>
<evidence type="ECO:0000256" key="9">
    <source>
        <dbReference type="ARBA" id="ARBA00048248"/>
    </source>
</evidence>
<evidence type="ECO:0000256" key="4">
    <source>
        <dbReference type="ARBA" id="ARBA00022840"/>
    </source>
</evidence>
<evidence type="ECO:0000256" key="8">
    <source>
        <dbReference type="ARBA" id="ARBA00033323"/>
    </source>
</evidence>
<evidence type="ECO:0000256" key="7">
    <source>
        <dbReference type="ARBA" id="ARBA00023146"/>
    </source>
</evidence>
<dbReference type="Gene3D" id="3.10.290.10">
    <property type="entry name" value="RNA-binding S4 domain"/>
    <property type="match status" value="1"/>
</dbReference>
<dbReference type="HOGENOM" id="CLU_024003_0_0_1"/>
<comment type="similarity">
    <text evidence="11">Belongs to the class-I aminoacyl-tRNA synthetase family.</text>
</comment>
<dbReference type="FunFam" id="1.10.240.10:FF:000001">
    <property type="entry name" value="Tyrosine--tRNA ligase"/>
    <property type="match status" value="1"/>
</dbReference>
<evidence type="ECO:0000256" key="2">
    <source>
        <dbReference type="ARBA" id="ARBA00022598"/>
    </source>
</evidence>
<evidence type="ECO:0000256" key="6">
    <source>
        <dbReference type="ARBA" id="ARBA00022917"/>
    </source>
</evidence>
<dbReference type="InterPro" id="IPR024107">
    <property type="entry name" value="Tyr-tRNA-ligase_bac_1"/>
</dbReference>
<dbReference type="AlphaFoldDB" id="A4RSR2"/>
<dbReference type="InterPro" id="IPR002307">
    <property type="entry name" value="Tyr-tRNA-ligase"/>
</dbReference>
<comment type="catalytic activity">
    <reaction evidence="9 11">
        <text>tRNA(Tyr) + L-tyrosine + ATP = L-tyrosyl-tRNA(Tyr) + AMP + diphosphate + H(+)</text>
        <dbReference type="Rhea" id="RHEA:10220"/>
        <dbReference type="Rhea" id="RHEA-COMP:9706"/>
        <dbReference type="Rhea" id="RHEA-COMP:9707"/>
        <dbReference type="ChEBI" id="CHEBI:15378"/>
        <dbReference type="ChEBI" id="CHEBI:30616"/>
        <dbReference type="ChEBI" id="CHEBI:33019"/>
        <dbReference type="ChEBI" id="CHEBI:58315"/>
        <dbReference type="ChEBI" id="CHEBI:78442"/>
        <dbReference type="ChEBI" id="CHEBI:78536"/>
        <dbReference type="ChEBI" id="CHEBI:456215"/>
        <dbReference type="EC" id="6.1.1.1"/>
    </reaction>
</comment>
<dbReference type="FunFam" id="3.10.290.10:FF:000014">
    <property type="entry name" value="Tyrosine--tRNA ligase"/>
    <property type="match status" value="1"/>
</dbReference>
<evidence type="ECO:0000256" key="10">
    <source>
        <dbReference type="PROSITE-ProRule" id="PRU00182"/>
    </source>
</evidence>
<dbReference type="STRING" id="436017.A4RSR2"/>
<evidence type="ECO:0000256" key="11">
    <source>
        <dbReference type="RuleBase" id="RU361234"/>
    </source>
</evidence>
<dbReference type="InterPro" id="IPR002305">
    <property type="entry name" value="aa-tRNA-synth_Ic"/>
</dbReference>
<dbReference type="Pfam" id="PF00579">
    <property type="entry name" value="tRNA-synt_1b"/>
    <property type="match status" value="1"/>
</dbReference>
<dbReference type="PRINTS" id="PR01040">
    <property type="entry name" value="TRNASYNTHTYR"/>
</dbReference>
<keyword evidence="7 11" id="KW-0030">Aminoacyl-tRNA synthetase</keyword>
<name>A4RSR2_OSTLU</name>
<dbReference type="eggNOG" id="KOG2623">
    <property type="taxonomic scope" value="Eukaryota"/>
</dbReference>
<dbReference type="EC" id="6.1.1.1" evidence="1 11"/>
<evidence type="ECO:0000256" key="3">
    <source>
        <dbReference type="ARBA" id="ARBA00022741"/>
    </source>
</evidence>
<dbReference type="GO" id="GO:0006437">
    <property type="term" value="P:tyrosyl-tRNA aminoacylation"/>
    <property type="evidence" value="ECO:0007669"/>
    <property type="project" value="InterPro"/>
</dbReference>
<gene>
    <name evidence="13" type="primary">TyrS</name>
    <name evidence="13" type="ORF">OSTLU_119608</name>
</gene>
<dbReference type="EMBL" id="CP000582">
    <property type="protein sequence ID" value="ABO94741.1"/>
    <property type="molecule type" value="Genomic_DNA"/>
</dbReference>
<dbReference type="GO" id="GO:0005829">
    <property type="term" value="C:cytosol"/>
    <property type="evidence" value="ECO:0007669"/>
    <property type="project" value="TreeGrafter"/>
</dbReference>
<keyword evidence="6 11" id="KW-0648">Protein biosynthesis</keyword>
<dbReference type="GO" id="GO:0009570">
    <property type="term" value="C:chloroplast stroma"/>
    <property type="evidence" value="ECO:0007669"/>
    <property type="project" value="TreeGrafter"/>
</dbReference>
<dbReference type="HAMAP" id="MF_02006">
    <property type="entry name" value="Tyr_tRNA_synth_type1"/>
    <property type="match status" value="1"/>
</dbReference>
<dbReference type="SUPFAM" id="SSF55174">
    <property type="entry name" value="Alpha-L RNA-binding motif"/>
    <property type="match status" value="1"/>
</dbReference>
<dbReference type="PANTHER" id="PTHR11766:SF0">
    <property type="entry name" value="TYROSINE--TRNA LIGASE, MITOCHONDRIAL"/>
    <property type="match status" value="1"/>
</dbReference>
<feature type="domain" description="Tyrosine--tRNA ligase SYY-like C-terminal" evidence="12">
    <location>
        <begin position="404"/>
        <end position="480"/>
    </location>
</feature>
<dbReference type="NCBIfam" id="TIGR00234">
    <property type="entry name" value="tyrS"/>
    <property type="match status" value="1"/>
</dbReference>
<dbReference type="InterPro" id="IPR054608">
    <property type="entry name" value="SYY-like_C"/>
</dbReference>
<keyword evidence="5 10" id="KW-0694">RNA-binding</keyword>
<dbReference type="InterPro" id="IPR024088">
    <property type="entry name" value="Tyr-tRNA-ligase_bac-type"/>
</dbReference>
<evidence type="ECO:0000256" key="1">
    <source>
        <dbReference type="ARBA" id="ARBA00013160"/>
    </source>
</evidence>
<keyword evidence="2 11" id="KW-0436">Ligase</keyword>
<dbReference type="Gene3D" id="1.10.240.10">
    <property type="entry name" value="Tyrosyl-Transfer RNA Synthetase"/>
    <property type="match status" value="1"/>
</dbReference>
<keyword evidence="4 11" id="KW-0067">ATP-binding</keyword>
<dbReference type="GeneID" id="5000117"/>
<dbReference type="GO" id="GO:0009791">
    <property type="term" value="P:post-embryonic development"/>
    <property type="evidence" value="ECO:0007669"/>
    <property type="project" value="UniProtKB-ARBA"/>
</dbReference>
<dbReference type="PANTHER" id="PTHR11766">
    <property type="entry name" value="TYROSYL-TRNA SYNTHETASE"/>
    <property type="match status" value="1"/>
</dbReference>
<evidence type="ECO:0000313" key="14">
    <source>
        <dbReference type="Proteomes" id="UP000001568"/>
    </source>
</evidence>
<reference evidence="13 14" key="1">
    <citation type="journal article" date="2007" name="Proc. Natl. Acad. Sci. U.S.A.">
        <title>The tiny eukaryote Ostreococcus provides genomic insights into the paradox of plankton speciation.</title>
        <authorList>
            <person name="Palenik B."/>
            <person name="Grimwood J."/>
            <person name="Aerts A."/>
            <person name="Rouze P."/>
            <person name="Salamov A."/>
            <person name="Putnam N."/>
            <person name="Dupont C."/>
            <person name="Jorgensen R."/>
            <person name="Derelle E."/>
            <person name="Rombauts S."/>
            <person name="Zhou K."/>
            <person name="Otillar R."/>
            <person name="Merchant S.S."/>
            <person name="Podell S."/>
            <person name="Gaasterland T."/>
            <person name="Napoli C."/>
            <person name="Gendler K."/>
            <person name="Manuell A."/>
            <person name="Tai V."/>
            <person name="Vallon O."/>
            <person name="Piganeau G."/>
            <person name="Jancek S."/>
            <person name="Heijde M."/>
            <person name="Jabbari K."/>
            <person name="Bowler C."/>
            <person name="Lohr M."/>
            <person name="Robbens S."/>
            <person name="Werner G."/>
            <person name="Dubchak I."/>
            <person name="Pazour G.J."/>
            <person name="Ren Q."/>
            <person name="Paulsen I."/>
            <person name="Delwiche C."/>
            <person name="Schmutz J."/>
            <person name="Rokhsar D."/>
            <person name="Van de Peer Y."/>
            <person name="Moreau H."/>
            <person name="Grigoriev I.V."/>
        </authorList>
    </citation>
    <scope>NUCLEOTIDE SEQUENCE [LARGE SCALE GENOMIC DNA]</scope>
    <source>
        <strain evidence="13 14">CCE9901</strain>
    </source>
</reference>
<dbReference type="Proteomes" id="UP000001568">
    <property type="component" value="Chromosome 2"/>
</dbReference>
<dbReference type="InterPro" id="IPR036986">
    <property type="entry name" value="S4_RNA-bd_sf"/>
</dbReference>
<dbReference type="Pfam" id="PF22421">
    <property type="entry name" value="SYY_C-terminal"/>
    <property type="match status" value="1"/>
</dbReference>
<proteinExistence type="inferred from homology"/>
<evidence type="ECO:0000256" key="5">
    <source>
        <dbReference type="ARBA" id="ARBA00022884"/>
    </source>
</evidence>
<dbReference type="GO" id="GO:0003723">
    <property type="term" value="F:RNA binding"/>
    <property type="evidence" value="ECO:0007669"/>
    <property type="project" value="UniProtKB-KW"/>
</dbReference>
<dbReference type="PROSITE" id="PS50889">
    <property type="entry name" value="S4"/>
    <property type="match status" value="1"/>
</dbReference>